<dbReference type="EMBL" id="CAMAPE010000004">
    <property type="protein sequence ID" value="CAH9062039.1"/>
    <property type="molecule type" value="Genomic_DNA"/>
</dbReference>
<dbReference type="Proteomes" id="UP001152484">
    <property type="component" value="Unassembled WGS sequence"/>
</dbReference>
<accession>A0A9P0YJX7</accession>
<dbReference type="AlphaFoldDB" id="A0A9P0YJX7"/>
<protein>
    <submittedName>
        <fullName evidence="1">Uncharacterized protein</fullName>
    </submittedName>
</protein>
<keyword evidence="2" id="KW-1185">Reference proteome</keyword>
<evidence type="ECO:0000313" key="2">
    <source>
        <dbReference type="Proteomes" id="UP001152484"/>
    </source>
</evidence>
<gene>
    <name evidence="1" type="ORF">CEURO_LOCUS1840</name>
</gene>
<dbReference type="OrthoDB" id="10381810at2759"/>
<evidence type="ECO:0000313" key="1">
    <source>
        <dbReference type="EMBL" id="CAH9062039.1"/>
    </source>
</evidence>
<organism evidence="1 2">
    <name type="scientific">Cuscuta europaea</name>
    <name type="common">European dodder</name>
    <dbReference type="NCBI Taxonomy" id="41803"/>
    <lineage>
        <taxon>Eukaryota</taxon>
        <taxon>Viridiplantae</taxon>
        <taxon>Streptophyta</taxon>
        <taxon>Embryophyta</taxon>
        <taxon>Tracheophyta</taxon>
        <taxon>Spermatophyta</taxon>
        <taxon>Magnoliopsida</taxon>
        <taxon>eudicotyledons</taxon>
        <taxon>Gunneridae</taxon>
        <taxon>Pentapetalae</taxon>
        <taxon>asterids</taxon>
        <taxon>lamiids</taxon>
        <taxon>Solanales</taxon>
        <taxon>Convolvulaceae</taxon>
        <taxon>Cuscuteae</taxon>
        <taxon>Cuscuta</taxon>
        <taxon>Cuscuta subgen. Cuscuta</taxon>
    </lineage>
</organism>
<comment type="caution">
    <text evidence="1">The sequence shown here is derived from an EMBL/GenBank/DDBJ whole genome shotgun (WGS) entry which is preliminary data.</text>
</comment>
<sequence>MEGVISISSASKTVVEAVVETRGEDVSLRACKNGPSIVQNLVVDDAGEEETGASKEEFFFPIMQPWHCYVICFNLMYQQWEILDVSTSTLKVAEKCGEMTSIVRDMFVHYMIVIGVGNKVKVLEKAKVKKVVMN</sequence>
<name>A0A9P0YJX7_CUSEU</name>
<reference evidence="1" key="1">
    <citation type="submission" date="2022-07" db="EMBL/GenBank/DDBJ databases">
        <authorList>
            <person name="Macas J."/>
            <person name="Novak P."/>
            <person name="Neumann P."/>
        </authorList>
    </citation>
    <scope>NUCLEOTIDE SEQUENCE</scope>
</reference>
<proteinExistence type="predicted"/>